<organism evidence="2 3">
    <name type="scientific">Cryptococcus wingfieldii CBS 7118</name>
    <dbReference type="NCBI Taxonomy" id="1295528"/>
    <lineage>
        <taxon>Eukaryota</taxon>
        <taxon>Fungi</taxon>
        <taxon>Dikarya</taxon>
        <taxon>Basidiomycota</taxon>
        <taxon>Agaricomycotina</taxon>
        <taxon>Tremellomycetes</taxon>
        <taxon>Tremellales</taxon>
        <taxon>Cryptococcaceae</taxon>
        <taxon>Cryptococcus</taxon>
    </lineage>
</organism>
<reference evidence="2 3" key="1">
    <citation type="submission" date="2016-06" db="EMBL/GenBank/DDBJ databases">
        <title>Evolution of pathogenesis and genome organization in the Tremellales.</title>
        <authorList>
            <person name="Cuomo C."/>
            <person name="Litvintseva A."/>
            <person name="Heitman J."/>
            <person name="Chen Y."/>
            <person name="Sun S."/>
            <person name="Springer D."/>
            <person name="Dromer F."/>
            <person name="Young S."/>
            <person name="Zeng Q."/>
            <person name="Chapman S."/>
            <person name="Gujja S."/>
            <person name="Saif S."/>
            <person name="Birren B."/>
        </authorList>
    </citation>
    <scope>NUCLEOTIDE SEQUENCE [LARGE SCALE GENOMIC DNA]</scope>
    <source>
        <strain evidence="2 3">CBS 7118</strain>
    </source>
</reference>
<accession>A0A1E3IY39</accession>
<name>A0A1E3IY39_9TREE</name>
<dbReference type="EMBL" id="AWGH01000017">
    <property type="protein sequence ID" value="ODN92816.1"/>
    <property type="molecule type" value="Genomic_DNA"/>
</dbReference>
<dbReference type="Proteomes" id="UP000094819">
    <property type="component" value="Unassembled WGS sequence"/>
</dbReference>
<dbReference type="AlphaFoldDB" id="A0A1E3IY39"/>
<keyword evidence="3" id="KW-1185">Reference proteome</keyword>
<evidence type="ECO:0000313" key="2">
    <source>
        <dbReference type="EMBL" id="ODN92816.1"/>
    </source>
</evidence>
<protein>
    <submittedName>
        <fullName evidence="2">Uncharacterized protein</fullName>
    </submittedName>
</protein>
<dbReference type="GeneID" id="30194825"/>
<proteinExistence type="predicted"/>
<evidence type="ECO:0000313" key="3">
    <source>
        <dbReference type="Proteomes" id="UP000094819"/>
    </source>
</evidence>
<comment type="caution">
    <text evidence="2">The sequence shown here is derived from an EMBL/GenBank/DDBJ whole genome shotgun (WGS) entry which is preliminary data.</text>
</comment>
<feature type="region of interest" description="Disordered" evidence="1">
    <location>
        <begin position="40"/>
        <end position="77"/>
    </location>
</feature>
<feature type="region of interest" description="Disordered" evidence="1">
    <location>
        <begin position="97"/>
        <end position="135"/>
    </location>
</feature>
<gene>
    <name evidence="2" type="ORF">L198_05612</name>
</gene>
<dbReference type="RefSeq" id="XP_019030443.1">
    <property type="nucleotide sequence ID" value="XM_019177692.1"/>
</dbReference>
<evidence type="ECO:0000256" key="1">
    <source>
        <dbReference type="SAM" id="MobiDB-lite"/>
    </source>
</evidence>
<sequence length="135" mass="13353">MSFRALQNWRSLIRTDGNSFTLGATVVALNEELTSAHLRRRLSPQSQAGVSWSHRDLSVAPGPSPSPSSAGAPAGGSVGYGGGLSVGLSYMVGHGTGPAVGHGGGLSPASGSSINFGDAPSSPLGDHGVGTGRST</sequence>
<feature type="compositionally biased region" description="Gly residues" evidence="1">
    <location>
        <begin position="97"/>
        <end position="106"/>
    </location>
</feature>